<evidence type="ECO:0000256" key="5">
    <source>
        <dbReference type="ARBA" id="ARBA00022984"/>
    </source>
</evidence>
<keyword evidence="6" id="KW-0961">Cell wall biogenesis/degradation</keyword>
<evidence type="ECO:0000259" key="11">
    <source>
        <dbReference type="Pfam" id="PF00768"/>
    </source>
</evidence>
<evidence type="ECO:0000256" key="4">
    <source>
        <dbReference type="ARBA" id="ARBA00022960"/>
    </source>
</evidence>
<name>A0A9E8LZD3_9BACI</name>
<dbReference type="InterPro" id="IPR012338">
    <property type="entry name" value="Beta-lactam/transpept-like"/>
</dbReference>
<dbReference type="Proteomes" id="UP001164726">
    <property type="component" value="Chromosome"/>
</dbReference>
<feature type="active site" description="Acyl-ester intermediate" evidence="7">
    <location>
        <position position="41"/>
    </location>
</feature>
<dbReference type="GO" id="GO:0008360">
    <property type="term" value="P:regulation of cell shape"/>
    <property type="evidence" value="ECO:0007669"/>
    <property type="project" value="UniProtKB-KW"/>
</dbReference>
<dbReference type="Gene3D" id="3.40.710.10">
    <property type="entry name" value="DD-peptidase/beta-lactamase superfamily"/>
    <property type="match status" value="1"/>
</dbReference>
<dbReference type="InterPro" id="IPR018044">
    <property type="entry name" value="Peptidase_S11"/>
</dbReference>
<feature type="active site" description="Proton acceptor" evidence="7">
    <location>
        <position position="44"/>
    </location>
</feature>
<dbReference type="PANTHER" id="PTHR21581">
    <property type="entry name" value="D-ALANYL-D-ALANINE CARBOXYPEPTIDASE"/>
    <property type="match status" value="1"/>
</dbReference>
<gene>
    <name evidence="12" type="ORF">OE105_13440</name>
</gene>
<dbReference type="RefSeq" id="WP_275420641.1">
    <property type="nucleotide sequence ID" value="NZ_CP106877.1"/>
</dbReference>
<accession>A0A9E8LZD3</accession>
<dbReference type="GO" id="GO:0009002">
    <property type="term" value="F:serine-type D-Ala-D-Ala carboxypeptidase activity"/>
    <property type="evidence" value="ECO:0007669"/>
    <property type="project" value="InterPro"/>
</dbReference>
<keyword evidence="10" id="KW-0812">Transmembrane</keyword>
<feature type="active site" evidence="7">
    <location>
        <position position="96"/>
    </location>
</feature>
<keyword evidence="5" id="KW-0573">Peptidoglycan synthesis</keyword>
<reference evidence="12" key="1">
    <citation type="submission" date="2022-09" db="EMBL/GenBank/DDBJ databases">
        <title>Complete Genomes of Fervidibacillus albus and Fervidibacillus halotolerans isolated from tidal flat sediments.</title>
        <authorList>
            <person name="Kwon K.K."/>
            <person name="Yang S.-H."/>
            <person name="Park M.J."/>
            <person name="Oh H.-M."/>
        </authorList>
    </citation>
    <scope>NUCLEOTIDE SEQUENCE</scope>
    <source>
        <strain evidence="12">MEBiC13594</strain>
    </source>
</reference>
<keyword evidence="12" id="KW-0121">Carboxypeptidase</keyword>
<dbReference type="KEGG" id="fhl:OE105_13440"/>
<evidence type="ECO:0000256" key="1">
    <source>
        <dbReference type="ARBA" id="ARBA00007164"/>
    </source>
</evidence>
<sequence length="372" mass="42207">MTVTANENTVHIESETAVLMDAKSGQVLFGKNEQKTMYPASITKVATAIYALDNTEMDEIVEISEKATDVEGTKVYLIPGEKVPIKKLLIGMIMNSGNDAAYAIAEYIDGTMDDFEKNINMFLKEKAGVEHTLFVNPHGLFNEAHYTTAEDMARITRYALQNEGFRNLFQMTEYDWEGEGWETTLLTHHRLLKGEFPYEGITGGKNGFVNESGYTLVTTAKRDGLELIAVTMKTNLKNVPYTDTIQLLDYGFDHFETKKVEKGSIFETEEGHFIANEDLFFTINKQHTYVTQVSNDGTLTIIDENTNETLAKFSLTQEDMKVVKMQEAVASEIDEKKEHKIMQTILFGLIPFMFLPAVLLIGRWNKSRERFF</sequence>
<feature type="domain" description="Peptidase S11 D-alanyl-D-alanine carboxypeptidase A N-terminal" evidence="11">
    <location>
        <begin position="7"/>
        <end position="233"/>
    </location>
</feature>
<evidence type="ECO:0000256" key="3">
    <source>
        <dbReference type="ARBA" id="ARBA00022801"/>
    </source>
</evidence>
<dbReference type="PANTHER" id="PTHR21581:SF33">
    <property type="entry name" value="D-ALANYL-D-ALANINE CARBOXYPEPTIDASE DACB"/>
    <property type="match status" value="1"/>
</dbReference>
<evidence type="ECO:0000256" key="2">
    <source>
        <dbReference type="ARBA" id="ARBA00022729"/>
    </source>
</evidence>
<dbReference type="Pfam" id="PF00768">
    <property type="entry name" value="Peptidase_S11"/>
    <property type="match status" value="1"/>
</dbReference>
<dbReference type="InterPro" id="IPR001967">
    <property type="entry name" value="Peptidase_S11_N"/>
</dbReference>
<evidence type="ECO:0000256" key="6">
    <source>
        <dbReference type="ARBA" id="ARBA00023316"/>
    </source>
</evidence>
<keyword evidence="2" id="KW-0732">Signal</keyword>
<evidence type="ECO:0000256" key="9">
    <source>
        <dbReference type="RuleBase" id="RU004016"/>
    </source>
</evidence>
<keyword evidence="3" id="KW-0378">Hydrolase</keyword>
<keyword evidence="13" id="KW-1185">Reference proteome</keyword>
<evidence type="ECO:0000256" key="8">
    <source>
        <dbReference type="PIRSR" id="PIRSR618044-2"/>
    </source>
</evidence>
<evidence type="ECO:0000256" key="7">
    <source>
        <dbReference type="PIRSR" id="PIRSR618044-1"/>
    </source>
</evidence>
<organism evidence="12 13">
    <name type="scientific">Fervidibacillus halotolerans</name>
    <dbReference type="NCBI Taxonomy" id="2980027"/>
    <lineage>
        <taxon>Bacteria</taxon>
        <taxon>Bacillati</taxon>
        <taxon>Bacillota</taxon>
        <taxon>Bacilli</taxon>
        <taxon>Bacillales</taxon>
        <taxon>Bacillaceae</taxon>
        <taxon>Fervidibacillus</taxon>
    </lineage>
</organism>
<dbReference type="PRINTS" id="PR00725">
    <property type="entry name" value="DADACBPTASE1"/>
</dbReference>
<proteinExistence type="inferred from homology"/>
<feature type="transmembrane region" description="Helical" evidence="10">
    <location>
        <begin position="341"/>
        <end position="362"/>
    </location>
</feature>
<dbReference type="AlphaFoldDB" id="A0A9E8LZD3"/>
<dbReference type="GO" id="GO:0009252">
    <property type="term" value="P:peptidoglycan biosynthetic process"/>
    <property type="evidence" value="ECO:0007669"/>
    <property type="project" value="UniProtKB-KW"/>
</dbReference>
<keyword evidence="12" id="KW-0645">Protease</keyword>
<protein>
    <submittedName>
        <fullName evidence="12">D-alanyl-D-alanine carboxypeptidase</fullName>
    </submittedName>
</protein>
<feature type="binding site" evidence="8">
    <location>
        <position position="205"/>
    </location>
    <ligand>
        <name>substrate</name>
    </ligand>
</feature>
<evidence type="ECO:0000256" key="10">
    <source>
        <dbReference type="SAM" id="Phobius"/>
    </source>
</evidence>
<keyword evidence="10" id="KW-1133">Transmembrane helix</keyword>
<dbReference type="GO" id="GO:0071555">
    <property type="term" value="P:cell wall organization"/>
    <property type="evidence" value="ECO:0007669"/>
    <property type="project" value="UniProtKB-KW"/>
</dbReference>
<keyword evidence="10" id="KW-0472">Membrane</keyword>
<dbReference type="EMBL" id="CP106877">
    <property type="protein sequence ID" value="WAA12505.1"/>
    <property type="molecule type" value="Genomic_DNA"/>
</dbReference>
<evidence type="ECO:0000313" key="12">
    <source>
        <dbReference type="EMBL" id="WAA12505.1"/>
    </source>
</evidence>
<evidence type="ECO:0000313" key="13">
    <source>
        <dbReference type="Proteomes" id="UP001164726"/>
    </source>
</evidence>
<comment type="similarity">
    <text evidence="1 9">Belongs to the peptidase S11 family.</text>
</comment>
<dbReference type="GO" id="GO:0006508">
    <property type="term" value="P:proteolysis"/>
    <property type="evidence" value="ECO:0007669"/>
    <property type="project" value="InterPro"/>
</dbReference>
<dbReference type="SUPFAM" id="SSF56601">
    <property type="entry name" value="beta-lactamase/transpeptidase-like"/>
    <property type="match status" value="1"/>
</dbReference>
<keyword evidence="4" id="KW-0133">Cell shape</keyword>